<dbReference type="Gene3D" id="2.60.40.10">
    <property type="entry name" value="Immunoglobulins"/>
    <property type="match status" value="2"/>
</dbReference>
<organism evidence="4">
    <name type="scientific">Herbaspirillum huttiense subsp. nephrolepidis</name>
    <dbReference type="NCBI Taxonomy" id="3075126"/>
    <lineage>
        <taxon>Bacteria</taxon>
        <taxon>Pseudomonadati</taxon>
        <taxon>Pseudomonadota</taxon>
        <taxon>Betaproteobacteria</taxon>
        <taxon>Burkholderiales</taxon>
        <taxon>Oxalobacteraceae</taxon>
        <taxon>Herbaspirillum</taxon>
    </lineage>
</organism>
<feature type="domain" description="Bacterial Ig-like" evidence="3">
    <location>
        <begin position="2480"/>
        <end position="2577"/>
    </location>
</feature>
<proteinExistence type="predicted"/>
<feature type="compositionally biased region" description="Acidic residues" evidence="1">
    <location>
        <begin position="99"/>
        <end position="108"/>
    </location>
</feature>
<sequence>MSNDQNKAGINPISNKQLGTAPLPLIMPSARRTTVAAAGKSGKSPKVAQLGKEHTDAVQDDPQTDMAGIADLDKLTEAEVAARAQESADAAMSVRRGEADEDEEEGTEELSGKAQQDDARLLLAQASSASSGSKAGAAQASADAPVSVGEELLRQAAPLPGAREKSGADWMESWFGKDWKLPLAIGGGALALLGVAAAAGGGGGGGNTNAQPEAGSPPAVPSNTWTLTVTPAAGIFIAGASVRAIAQKWVGGEWQDIASATAVDRYGRMSIKVDKGQVTAQDMLRVVIRDTGSSADQRDEIAGPMTLGSTDMVAIIGNLTADQQVTVNPLTTLAAVRIGQDLSAANIDAVHAAVAKAFGINAGDLAHLLPSFLGGGGNPVLTPDSQNYGLALGLLAGMAQAQRDAGVASEDALGAALKILATAFEQQEGKLVLNLEKIRSATMLGVDGQTLMPVGLDEAALRLYNATSADGASANGAQVPYINIDKSKERPAAGDTPAPGIEASISAASFADGLTLKVNTADSAKVGDSLRIEFIRLGSDGKPDPTAKPFTYDYVLTQKDVDEVRKNVIESNKGGSYFTLTVPTHDDDFSKLDDKGTRPAIASSTDPSVFLLPVSKGAENKASFYKVTPNADASFQLRATGSALGSVAAGAKISLKMSQIALESAPPDGKTFNGVGDSAVNVALTLPYKISWSGANPTLTVTIDDKEFSADYVTPPSSTSNNNDVLRFKLKLGADASADGRLLSTRDLDGGLSIPANALKFAAESYIYIEGGTVRFKPKEGEPGKWLTREDNPLPDDSIAKALGVETQLTTTFTVDTKPPADPVLALPEGEYKVKYDSNGFRPALDASGGVPEIKKLNANRNANPADAYSVWTNNIQQNFTIKVTPGQTFDSKDKGAKVRLEASVKSPDGSGSDFVPTVIATTMLNEKGEASFATSDYDLRGVEALYNYAKRPVFREGVPVELTAYVLDTAGNQSKHTKLSFPPGSSGNARFVLDVQAPSAAVDVALAPASDTGRSQPDTEYSKSDKITSISMPTVIVKGGTFGSVITLWADAEHKQVLGRGDVGVLPGVTPTTFGAEITLSNALQKGVKTLYASVTDAAGNQSAADKSLQVTYLEPFDNTHPLALDITSTAPAVSKGIYRKDDVIEVSVVFDREVFLVAGKNPGHLAVQLLPDRNDGSVPQNSEIALATFDSGLGTKILKFLYKVAQDIDKTANQGKFTAFKLNDSDHVLEDVAGSPISTTQAVGVASQSVKIDTIAPAAPTLVLPADLPLIDGRPTFSRAAATTKGFNVKAEAGSTIEVTVKSLTKPDSSGYTNSVIATGELQNILPTDADLTRIGSTLFRVTAKAIDAAGNVSPLSPAQIFGLDLTAPRATAQSPSSDVANGSVIFNVSFDEALKNPPDKENFTATNGTVTKVEKVDGTGGSITYKVTVTPDANVAAGAVNLSINSGTTQPLCDAAGNVVAGGVVLASRAIDTKAPVITARAQEEGPVTNRPFNFIVDFDEALDTAQGGQLNNGNFAATNGTVTSVTALDDSKKRYQVTVTPNLPASGATSDTTVSLSFIQQSPQPFAVASDAVGNRTASRADIATQIVDVTAPTIVNSVVSATLAQGNPDKAGYYHAGDTLAVTVKFSEAVTVTGTPTLKLDLGDGTPRTATFSSLSADKSSAIFTYVVAAGDNTATGVTVPANSIMLPAGSKITDLAGNPALLSSQASVAADPGFKIDNVAPTVVSTSTSVNPAAVNANGLYKTDTVLMTTVRLSEDVDVNTTSGSPTLSLLIGGQERTATFLPRTATDDKKQLVFTYTVAAGDNDPVGVVVPANALKLGGAAITDLSGNNAVLAHGGSAPNTAIKVDTNAPTVSSVVVSADPGAGGSGGFYHVGDKLLAKVTFSENVRVDTSAGMPTLQLLVGNRSYEARFDSVDGTIATFSLTLAAPDDAEPTGVAVAANGLQLGGGKITDLAGNVANLNHAEVAANPAVKVDNVAPFITGFSASADYPLIIGNKLGIKATASEALRPGATLTVKLNNGGEATLTQDAGNPAQLAGDYTVQAGQDVSALRIASFTTTAKDLAGNAMVPSTSANGIDLGASKPIVVDTVQPPKLTAFRLDAASDAGFSDHDALTNVTLPSFRLEGLSIGAVVTISARYKGNPIQLLRFTANASSQTVAMSEVPLADGTYTDVNARQYSASGNASDPILLGNASKAGEMTISTAVPGGVPESVVFDYIQDTLAENEIAAYRTQPEGSKVVGSQKTRDYSTSLRTPRFNFLKGEEGEYAVLFRDVNNSNSLDAGDVILGRKKIDASSAVDSYQVRSESEKKSTGHFVEVAEDKALANGSYTDIKVVLQSAAGSYGQPSAPATGGLRVLNMTPLTALTDIKADQPNPTGATAANSLTLNVTGGQVGALLTVKADLVAADGRKTTDVTIGTGVLRSSSSGSLTPVVIDTSSLNGHYTNFTAGQSLAGRDTVPQPVKSQTGDALDVTWDHVAPTVAVALKEGAPVPRPGQPVEVEFTFNEAVREFTADDVKVQGGTLDHLTVAVGTVLKWSATVTPTGSDAVSVQVKSNSYTDSAGNQGAASNVLTIKPNAPGTVTLAGQTGAGHAPQVGDTLTATVTDDPDTAVESSASYVWHVNGTPVPGETARTYVVKDADRGKTITVAVHYTDSVGVSDTVSSAPTGAVLAQNSPGTLVFKVNGKLLSAEQMADPADRILRWNDKVEVTVSDADGIDQSKPQNYAWGDRSSHALVGFDNAHALDFHVLSSVTPDTRVTLLATYTDRAGQATTIESPSFKIRPDEQPGSVTIAAYDLAAPDHALPPDALLQVGQIVQATVVDPNGITTSNVRYVWRVGAEERPHNDDHQYQITSDDYGKPITVEVRYRDDDGHDEILHSGAVTVAPKPGNHPPTGDVELSGDGLIGTVLTATPSHIADPDGNPTGVAPYSFTWTATDNVGGDKTSISRDHFQNGDSSKLVVTSELAGKEIKATAHFTDAAGNAEMVVSSNTVAAKLPAEFAIQGPITFTGFADPAPAAKLILVAGSNLYMLDVDGNGKIDRADATTYISNLNGQSSLTLLTGGGQGSARLLDKDSPAWATRPVLGTATGAKGANGTTSAEDVFANDFWTSTPGGTAGLNSHFVWTTDPSGPYAKADNSPAADANRLHYNVFQVTVTNGAVLPG</sequence>
<evidence type="ECO:0000256" key="1">
    <source>
        <dbReference type="SAM" id="MobiDB-lite"/>
    </source>
</evidence>
<dbReference type="Pfam" id="PF19078">
    <property type="entry name" value="Big_12"/>
    <property type="match status" value="2"/>
</dbReference>
<comment type="caution">
    <text evidence="4">The sequence shown here is derived from an EMBL/GenBank/DDBJ whole genome shotgun (WGS) entry which is preliminary data.</text>
</comment>
<feature type="domain" description="Bacterial Ig-like" evidence="3">
    <location>
        <begin position="1367"/>
        <end position="1464"/>
    </location>
</feature>
<feature type="region of interest" description="Disordered" evidence="1">
    <location>
        <begin position="201"/>
        <end position="220"/>
    </location>
</feature>
<protein>
    <submittedName>
        <fullName evidence="4">Ig-like domain-containing protein</fullName>
    </submittedName>
</protein>
<dbReference type="InterPro" id="IPR044016">
    <property type="entry name" value="Big_13"/>
</dbReference>
<reference evidence="4" key="1">
    <citation type="submission" date="2023-02" db="EMBL/GenBank/DDBJ databases">
        <title>Description of Herbaspirillum huttiense subsp. nephrolepsisexaltata and Herbaspirillum huttiense subsp. lycopersicon.</title>
        <authorList>
            <person name="Poudel M."/>
            <person name="Sharma A."/>
            <person name="Goss E."/>
            <person name="Tapia J.H."/>
            <person name="Harmon C.M."/>
            <person name="Jones J.B."/>
        </authorList>
    </citation>
    <scope>NUCLEOTIDE SEQUENCE</scope>
    <source>
        <strain evidence="4">NC40101</strain>
    </source>
</reference>
<dbReference type="Gene3D" id="2.60.40.2700">
    <property type="match status" value="1"/>
</dbReference>
<accession>A0AAE4GAR4</accession>
<evidence type="ECO:0000259" key="3">
    <source>
        <dbReference type="Pfam" id="PF19078"/>
    </source>
</evidence>
<feature type="compositionally biased region" description="Polar residues" evidence="1">
    <location>
        <begin position="1"/>
        <end position="18"/>
    </location>
</feature>
<evidence type="ECO:0000313" key="4">
    <source>
        <dbReference type="EMBL" id="MDT0338461.1"/>
    </source>
</evidence>
<dbReference type="PANTHER" id="PTHR34677">
    <property type="match status" value="1"/>
</dbReference>
<feature type="domain" description="Bacterial Ig-like" evidence="2">
    <location>
        <begin position="2102"/>
        <end position="2190"/>
    </location>
</feature>
<feature type="region of interest" description="Disordered" evidence="1">
    <location>
        <begin position="1"/>
        <end position="64"/>
    </location>
</feature>
<dbReference type="Pfam" id="PF19077">
    <property type="entry name" value="Big_13"/>
    <property type="match status" value="1"/>
</dbReference>
<evidence type="ECO:0000259" key="2">
    <source>
        <dbReference type="Pfam" id="PF19077"/>
    </source>
</evidence>
<name>A0AAE4GAR4_9BURK</name>
<dbReference type="PANTHER" id="PTHR34677:SF3">
    <property type="entry name" value="BACTERIAL IG-LIKE DOMAIN-CONTAINING PROTEIN"/>
    <property type="match status" value="1"/>
</dbReference>
<dbReference type="EMBL" id="JAVRAA010000008">
    <property type="protein sequence ID" value="MDT0338461.1"/>
    <property type="molecule type" value="Genomic_DNA"/>
</dbReference>
<dbReference type="RefSeq" id="WP_310835828.1">
    <property type="nucleotide sequence ID" value="NZ_JAVLSM010000002.1"/>
</dbReference>
<feature type="region of interest" description="Disordered" evidence="1">
    <location>
        <begin position="80"/>
        <end position="115"/>
    </location>
</feature>
<dbReference type="InterPro" id="IPR044048">
    <property type="entry name" value="Big_12"/>
</dbReference>
<gene>
    <name evidence="4" type="ORF">RJN63_16600</name>
</gene>
<dbReference type="InterPro" id="IPR013783">
    <property type="entry name" value="Ig-like_fold"/>
</dbReference>